<keyword evidence="4 7" id="KW-0067">ATP-binding</keyword>
<evidence type="ECO:0000313" key="8">
    <source>
        <dbReference type="Proteomes" id="UP000067523"/>
    </source>
</evidence>
<dbReference type="EMBL" id="CP013655">
    <property type="protein sequence ID" value="ALS38153.1"/>
    <property type="molecule type" value="Genomic_DNA"/>
</dbReference>
<evidence type="ECO:0000256" key="3">
    <source>
        <dbReference type="ARBA" id="ARBA00022741"/>
    </source>
</evidence>
<dbReference type="STRING" id="118060.ATZ35_13650"/>
<dbReference type="InterPro" id="IPR027417">
    <property type="entry name" value="P-loop_NTPase"/>
</dbReference>
<proteinExistence type="inferred from homology"/>
<dbReference type="FunFam" id="3.40.50.300:FF:000032">
    <property type="entry name" value="Export ABC transporter ATP-binding protein"/>
    <property type="match status" value="1"/>
</dbReference>
<dbReference type="SUPFAM" id="SSF52540">
    <property type="entry name" value="P-loop containing nucleoside triphosphate hydrolases"/>
    <property type="match status" value="1"/>
</dbReference>
<dbReference type="SMART" id="SM00382">
    <property type="entry name" value="AAA"/>
    <property type="match status" value="1"/>
</dbReference>
<evidence type="ECO:0000259" key="6">
    <source>
        <dbReference type="PROSITE" id="PS50893"/>
    </source>
</evidence>
<dbReference type="AlphaFoldDB" id="A0A0U2WWX8"/>
<dbReference type="InterPro" id="IPR017871">
    <property type="entry name" value="ABC_transporter-like_CS"/>
</dbReference>
<dbReference type="PANTHER" id="PTHR42798">
    <property type="entry name" value="LIPOPROTEIN-RELEASING SYSTEM ATP-BINDING PROTEIN LOLD"/>
    <property type="match status" value="1"/>
</dbReference>
<dbReference type="PROSITE" id="PS00211">
    <property type="entry name" value="ABC_TRANSPORTER_1"/>
    <property type="match status" value="1"/>
</dbReference>
<comment type="similarity">
    <text evidence="1">Belongs to the ABC transporter superfamily.</text>
</comment>
<evidence type="ECO:0000256" key="2">
    <source>
        <dbReference type="ARBA" id="ARBA00022448"/>
    </source>
</evidence>
<protein>
    <submittedName>
        <fullName evidence="7">Peptide ABC transporter ATP-binding protein</fullName>
    </submittedName>
</protein>
<sequence>MIKLEQINKYYALEEEKLHVLKNINFEIKEKEFVAVMGPSGSGKSTLINLIGFIDKKFEGTYLFEGKEITDFSDKELSAIRNQSVGFVFQNFSLIENNTVFENVELPLLYNGSAYTDTKKRVQEVLAKVGLADKGNKYPKQLSGGQQQRVAIARSIVNSPRFIIADEPTGALDSKTSEDIMQLFQDLNKQEGVTIILVTHNPEMVSYCDRLIRVKDGAIVEEELIK</sequence>
<keyword evidence="5" id="KW-0029">Amino-acid transport</keyword>
<dbReference type="GO" id="GO:0022857">
    <property type="term" value="F:transmembrane transporter activity"/>
    <property type="evidence" value="ECO:0007669"/>
    <property type="project" value="UniProtKB-ARBA"/>
</dbReference>
<dbReference type="InterPro" id="IPR017911">
    <property type="entry name" value="MacB-like_ATP-bd"/>
</dbReference>
<accession>A0A0U2WWX8</accession>
<dbReference type="InterPro" id="IPR003593">
    <property type="entry name" value="AAA+_ATPase"/>
</dbReference>
<dbReference type="GO" id="GO:0006865">
    <property type="term" value="P:amino acid transport"/>
    <property type="evidence" value="ECO:0007669"/>
    <property type="project" value="UniProtKB-KW"/>
</dbReference>
<organism evidence="7 8">
    <name type="scientific">Enterococcus rotai</name>
    <dbReference type="NCBI Taxonomy" id="118060"/>
    <lineage>
        <taxon>Bacteria</taxon>
        <taxon>Bacillati</taxon>
        <taxon>Bacillota</taxon>
        <taxon>Bacilli</taxon>
        <taxon>Lactobacillales</taxon>
        <taxon>Enterococcaceae</taxon>
        <taxon>Enterococcus</taxon>
    </lineage>
</organism>
<dbReference type="GO" id="GO:0005524">
    <property type="term" value="F:ATP binding"/>
    <property type="evidence" value="ECO:0007669"/>
    <property type="project" value="UniProtKB-KW"/>
</dbReference>
<keyword evidence="8" id="KW-1185">Reference proteome</keyword>
<dbReference type="InterPro" id="IPR003439">
    <property type="entry name" value="ABC_transporter-like_ATP-bd"/>
</dbReference>
<dbReference type="Proteomes" id="UP000067523">
    <property type="component" value="Chromosome"/>
</dbReference>
<dbReference type="PROSITE" id="PS50893">
    <property type="entry name" value="ABC_TRANSPORTER_2"/>
    <property type="match status" value="1"/>
</dbReference>
<dbReference type="GO" id="GO:0016887">
    <property type="term" value="F:ATP hydrolysis activity"/>
    <property type="evidence" value="ECO:0007669"/>
    <property type="project" value="InterPro"/>
</dbReference>
<evidence type="ECO:0000313" key="7">
    <source>
        <dbReference type="EMBL" id="ALS38153.1"/>
    </source>
</evidence>
<dbReference type="Gene3D" id="3.40.50.300">
    <property type="entry name" value="P-loop containing nucleotide triphosphate hydrolases"/>
    <property type="match status" value="1"/>
</dbReference>
<dbReference type="CDD" id="cd03255">
    <property type="entry name" value="ABC_MJ0796_LolCDE_FtsE"/>
    <property type="match status" value="1"/>
</dbReference>
<dbReference type="KEGG" id="erx:ATZ35_13650"/>
<dbReference type="PANTHER" id="PTHR42798:SF2">
    <property type="entry name" value="ABC TRANSPORTER ATP-BINDING PROTEIN MG467-RELATED"/>
    <property type="match status" value="1"/>
</dbReference>
<evidence type="ECO:0000256" key="1">
    <source>
        <dbReference type="ARBA" id="ARBA00005417"/>
    </source>
</evidence>
<keyword evidence="2" id="KW-0813">Transport</keyword>
<evidence type="ECO:0000256" key="4">
    <source>
        <dbReference type="ARBA" id="ARBA00022840"/>
    </source>
</evidence>
<gene>
    <name evidence="7" type="ORF">ATZ35_13650</name>
</gene>
<dbReference type="Pfam" id="PF00005">
    <property type="entry name" value="ABC_tran"/>
    <property type="match status" value="1"/>
</dbReference>
<keyword evidence="3" id="KW-0547">Nucleotide-binding</keyword>
<name>A0A0U2WWX8_9ENTE</name>
<evidence type="ECO:0000256" key="5">
    <source>
        <dbReference type="ARBA" id="ARBA00022970"/>
    </source>
</evidence>
<dbReference type="RefSeq" id="WP_208927743.1">
    <property type="nucleotide sequence ID" value="NZ_CP013655.1"/>
</dbReference>
<reference evidence="8" key="1">
    <citation type="submission" date="2015-12" db="EMBL/GenBank/DDBJ databases">
        <authorList>
            <person name="Lauer A."/>
            <person name="Humrighouse B."/>
            <person name="Loparev V."/>
            <person name="Shewmaker P.L."/>
            <person name="Whitney A.M."/>
            <person name="McLaughlin R.W."/>
        </authorList>
    </citation>
    <scope>NUCLEOTIDE SEQUENCE [LARGE SCALE GENOMIC DNA]</scope>
    <source>
        <strain evidence="8">LMG 26678</strain>
    </source>
</reference>
<feature type="domain" description="ABC transporter" evidence="6">
    <location>
        <begin position="2"/>
        <end position="225"/>
    </location>
</feature>
<dbReference type="GO" id="GO:0098796">
    <property type="term" value="C:membrane protein complex"/>
    <property type="evidence" value="ECO:0007669"/>
    <property type="project" value="UniProtKB-ARBA"/>
</dbReference>